<name>A0ABD4KSA7_VIBAN</name>
<comment type="similarity">
    <text evidence="6">Belongs to the exbB/tolQ family.</text>
</comment>
<dbReference type="GO" id="GO:0015031">
    <property type="term" value="P:protein transport"/>
    <property type="evidence" value="ECO:0007669"/>
    <property type="project" value="UniProtKB-KW"/>
</dbReference>
<dbReference type="Pfam" id="PF01618">
    <property type="entry name" value="MotA_ExbB"/>
    <property type="match status" value="1"/>
</dbReference>
<keyword evidence="2" id="KW-1003">Cell membrane</keyword>
<comment type="subcellular location">
    <subcellularLocation>
        <location evidence="1">Cell membrane</location>
        <topology evidence="1">Multi-pass membrane protein</topology>
    </subcellularLocation>
    <subcellularLocation>
        <location evidence="6">Membrane</location>
        <topology evidence="6">Multi-pass membrane protein</topology>
    </subcellularLocation>
</comment>
<evidence type="ECO:0000256" key="5">
    <source>
        <dbReference type="ARBA" id="ARBA00023136"/>
    </source>
</evidence>
<keyword evidence="3 7" id="KW-0812">Transmembrane</keyword>
<evidence type="ECO:0000256" key="7">
    <source>
        <dbReference type="SAM" id="Phobius"/>
    </source>
</evidence>
<protein>
    <recommendedName>
        <fullName evidence="8">MotA/TolQ/ExbB proton channel domain-containing protein</fullName>
    </recommendedName>
</protein>
<keyword evidence="6" id="KW-0653">Protein transport</keyword>
<dbReference type="GO" id="GO:0005886">
    <property type="term" value="C:plasma membrane"/>
    <property type="evidence" value="ECO:0007669"/>
    <property type="project" value="UniProtKB-SubCell"/>
</dbReference>
<evidence type="ECO:0000256" key="6">
    <source>
        <dbReference type="RuleBase" id="RU004057"/>
    </source>
</evidence>
<keyword evidence="6" id="KW-0813">Transport</keyword>
<organism evidence="9 10">
    <name type="scientific">Vibrio anguillarum</name>
    <name type="common">Listonella anguillarum</name>
    <dbReference type="NCBI Taxonomy" id="55601"/>
    <lineage>
        <taxon>Bacteria</taxon>
        <taxon>Pseudomonadati</taxon>
        <taxon>Pseudomonadota</taxon>
        <taxon>Gammaproteobacteria</taxon>
        <taxon>Vibrionales</taxon>
        <taxon>Vibrionaceae</taxon>
        <taxon>Vibrio</taxon>
    </lineage>
</organism>
<gene>
    <name evidence="9" type="ORF">EAY07_19610</name>
</gene>
<feature type="domain" description="MotA/TolQ/ExbB proton channel" evidence="8">
    <location>
        <begin position="68"/>
        <end position="119"/>
    </location>
</feature>
<sequence>MISKLIKILYVVGTFLIINEIASLGDVLQFIDLSSFLIVAIPSLLAFVVGWFESKTTAIHCAFYSLIFSGILGGIIGLIRTFSDATGDSVILQAGMSVSLLPIFYGLSIALLILPFYLMSKSAK</sequence>
<keyword evidence="4 7" id="KW-1133">Transmembrane helix</keyword>
<dbReference type="InterPro" id="IPR002898">
    <property type="entry name" value="MotA_ExbB_proton_chnl"/>
</dbReference>
<keyword evidence="5 7" id="KW-0472">Membrane</keyword>
<accession>A0ABD4KSA7</accession>
<evidence type="ECO:0000256" key="1">
    <source>
        <dbReference type="ARBA" id="ARBA00004651"/>
    </source>
</evidence>
<proteinExistence type="inferred from homology"/>
<evidence type="ECO:0000256" key="4">
    <source>
        <dbReference type="ARBA" id="ARBA00022989"/>
    </source>
</evidence>
<dbReference type="Proteomes" id="UP000722957">
    <property type="component" value="Unassembled WGS sequence"/>
</dbReference>
<comment type="caution">
    <text evidence="9">The sequence shown here is derived from an EMBL/GenBank/DDBJ whole genome shotgun (WGS) entry which is preliminary data.</text>
</comment>
<evidence type="ECO:0000256" key="2">
    <source>
        <dbReference type="ARBA" id="ARBA00022475"/>
    </source>
</evidence>
<dbReference type="AlphaFoldDB" id="A0ABD4KSA7"/>
<dbReference type="EMBL" id="RDOM01000111">
    <property type="protein sequence ID" value="MBF4274179.1"/>
    <property type="molecule type" value="Genomic_DNA"/>
</dbReference>
<evidence type="ECO:0000313" key="10">
    <source>
        <dbReference type="Proteomes" id="UP000722957"/>
    </source>
</evidence>
<reference evidence="9 10" key="1">
    <citation type="journal article" date="2021" name="PeerJ">
        <title>Analysis of 44 Vibrio anguillarum genomes reveals high genetic diversity.</title>
        <authorList>
            <person name="Hansen M.J."/>
            <person name="Dalsgaard I."/>
        </authorList>
    </citation>
    <scope>NUCLEOTIDE SEQUENCE [LARGE SCALE GENOMIC DNA]</scope>
    <source>
        <strain evidence="9 10">17-16730-2A</strain>
    </source>
</reference>
<evidence type="ECO:0000256" key="3">
    <source>
        <dbReference type="ARBA" id="ARBA00022692"/>
    </source>
</evidence>
<dbReference type="RefSeq" id="WP_115339775.1">
    <property type="nucleotide sequence ID" value="NZ_JAEOBB010000078.1"/>
</dbReference>
<evidence type="ECO:0000259" key="8">
    <source>
        <dbReference type="Pfam" id="PF01618"/>
    </source>
</evidence>
<feature type="transmembrane region" description="Helical" evidence="7">
    <location>
        <begin position="33"/>
        <end position="52"/>
    </location>
</feature>
<feature type="transmembrane region" description="Helical" evidence="7">
    <location>
        <begin position="99"/>
        <end position="118"/>
    </location>
</feature>
<feature type="transmembrane region" description="Helical" evidence="7">
    <location>
        <begin position="59"/>
        <end position="79"/>
    </location>
</feature>
<evidence type="ECO:0000313" key="9">
    <source>
        <dbReference type="EMBL" id="MBF4274179.1"/>
    </source>
</evidence>